<evidence type="ECO:0000256" key="1">
    <source>
        <dbReference type="SAM" id="SignalP"/>
    </source>
</evidence>
<dbReference type="PROSITE" id="PS51257">
    <property type="entry name" value="PROKAR_LIPOPROTEIN"/>
    <property type="match status" value="1"/>
</dbReference>
<dbReference type="VEuPathDB" id="FungiDB:PV08_00340"/>
<gene>
    <name evidence="3" type="ORF">PV08_00340</name>
</gene>
<dbReference type="STRING" id="91928.A0A0D1YWT0"/>
<organism evidence="3 4">
    <name type="scientific">Exophiala spinifera</name>
    <dbReference type="NCBI Taxonomy" id="91928"/>
    <lineage>
        <taxon>Eukaryota</taxon>
        <taxon>Fungi</taxon>
        <taxon>Dikarya</taxon>
        <taxon>Ascomycota</taxon>
        <taxon>Pezizomycotina</taxon>
        <taxon>Eurotiomycetes</taxon>
        <taxon>Chaetothyriomycetidae</taxon>
        <taxon>Chaetothyriales</taxon>
        <taxon>Herpotrichiellaceae</taxon>
        <taxon>Exophiala</taxon>
    </lineage>
</organism>
<name>A0A0D1YWT0_9EURO</name>
<dbReference type="Gene3D" id="3.90.1300.10">
    <property type="entry name" value="Amidase signature (AS) domain"/>
    <property type="match status" value="1"/>
</dbReference>
<dbReference type="RefSeq" id="XP_016239982.1">
    <property type="nucleotide sequence ID" value="XM_016374706.1"/>
</dbReference>
<dbReference type="SUPFAM" id="SSF75304">
    <property type="entry name" value="Amidase signature (AS) enzymes"/>
    <property type="match status" value="1"/>
</dbReference>
<protein>
    <recommendedName>
        <fullName evidence="2">Amidase domain-containing protein</fullName>
    </recommendedName>
</protein>
<dbReference type="EMBL" id="KN847492">
    <property type="protein sequence ID" value="KIW19766.1"/>
    <property type="molecule type" value="Genomic_DNA"/>
</dbReference>
<evidence type="ECO:0000259" key="2">
    <source>
        <dbReference type="Pfam" id="PF01425"/>
    </source>
</evidence>
<dbReference type="Pfam" id="PF01425">
    <property type="entry name" value="Amidase"/>
    <property type="match status" value="1"/>
</dbReference>
<dbReference type="PANTHER" id="PTHR42678:SF5">
    <property type="entry name" value="GLUTAMYL-TRNA(GLN) AMIDOTRANSFERASE SUBUNIT A"/>
    <property type="match status" value="1"/>
</dbReference>
<dbReference type="AlphaFoldDB" id="A0A0D1YWT0"/>
<keyword evidence="4" id="KW-1185">Reference proteome</keyword>
<dbReference type="Proteomes" id="UP000053328">
    <property type="component" value="Unassembled WGS sequence"/>
</dbReference>
<evidence type="ECO:0000313" key="4">
    <source>
        <dbReference type="Proteomes" id="UP000053328"/>
    </source>
</evidence>
<keyword evidence="1" id="KW-0732">Signal</keyword>
<reference evidence="3 4" key="1">
    <citation type="submission" date="2015-01" db="EMBL/GenBank/DDBJ databases">
        <title>The Genome Sequence of Exophiala spinifera CBS89968.</title>
        <authorList>
            <consortium name="The Broad Institute Genomics Platform"/>
            <person name="Cuomo C."/>
            <person name="de Hoog S."/>
            <person name="Gorbushina A."/>
            <person name="Stielow B."/>
            <person name="Teixiera M."/>
            <person name="Abouelleil A."/>
            <person name="Chapman S.B."/>
            <person name="Priest M."/>
            <person name="Young S.K."/>
            <person name="Wortman J."/>
            <person name="Nusbaum C."/>
            <person name="Birren B."/>
        </authorList>
    </citation>
    <scope>NUCLEOTIDE SEQUENCE [LARGE SCALE GENOMIC DNA]</scope>
    <source>
        <strain evidence="3 4">CBS 89968</strain>
    </source>
</reference>
<dbReference type="InterPro" id="IPR036928">
    <property type="entry name" value="AS_sf"/>
</dbReference>
<dbReference type="OrthoDB" id="566138at2759"/>
<sequence>MRAINAAQLLGIIACTVPLTKSQSLGFDVREATISSLHASLFSGVTTCRDIVSSFIARIERFDPDINAIIALNPDALSIADSLDTALSSGNATGSLFCIPILLKDNYDATPMPSTGGCLALNSSLPAHDAPTVSALRNAGAVILGKANLHELALEGLSVSSLGGQTLNPYDFSRTPGGSSGGTGAAVAASFAVFGTGTDTVNSLRSPASANSLFSFRPTRGLISRAGVIPISYTQDTVGAIGRCLHDIATALTVMSSVGYDARDNVTSAAPPSIVGTDYTTFLSPLNNLTGLRIGVLEGFINRTATNETTPVTSAVSTVLALLQSQGATVVNITEPIYNASAISSAMDVQPFEYREGLTSYLSSPDLKGAHPSSMADLYTRGNGTSTGTAPDFLVIPSEYAYLESSLRSSTGNASYLARQALIANLTRTLHSTFLSHGLDAIVYPEQKNLVVPVGSASQSGRNGILAAVTGSPVITIPVGFSPATASAPIGIPIGMELLGLPFTEGPLLKLAKGIDDRLHARRMPVTNGLNETIDVTTAAYTSVPKVRPLHNIPSQYPLGVY</sequence>
<dbReference type="InterPro" id="IPR023631">
    <property type="entry name" value="Amidase_dom"/>
</dbReference>
<proteinExistence type="predicted"/>
<feature type="signal peptide" evidence="1">
    <location>
        <begin position="1"/>
        <end position="22"/>
    </location>
</feature>
<feature type="chain" id="PRO_5002252233" description="Amidase domain-containing protein" evidence="1">
    <location>
        <begin position="23"/>
        <end position="562"/>
    </location>
</feature>
<dbReference type="HOGENOM" id="CLU_009600_14_2_1"/>
<evidence type="ECO:0000313" key="3">
    <source>
        <dbReference type="EMBL" id="KIW19766.1"/>
    </source>
</evidence>
<dbReference type="GeneID" id="27327423"/>
<accession>A0A0D1YWT0</accession>
<feature type="domain" description="Amidase" evidence="2">
    <location>
        <begin position="50"/>
        <end position="509"/>
    </location>
</feature>
<dbReference type="PANTHER" id="PTHR42678">
    <property type="entry name" value="AMIDASE"/>
    <property type="match status" value="1"/>
</dbReference>